<dbReference type="PIRSF" id="PIRSF000654">
    <property type="entry name" value="Integrin-linked_kinase"/>
    <property type="match status" value="1"/>
</dbReference>
<keyword evidence="10" id="KW-1185">Reference proteome</keyword>
<dbReference type="PROSITE" id="PS50011">
    <property type="entry name" value="PROTEIN_KINASE_DOM"/>
    <property type="match status" value="1"/>
</dbReference>
<feature type="region of interest" description="Disordered" evidence="6">
    <location>
        <begin position="150"/>
        <end position="169"/>
    </location>
</feature>
<dbReference type="AlphaFoldDB" id="A0ABC9GTQ2"/>
<evidence type="ECO:0000256" key="1">
    <source>
        <dbReference type="ARBA" id="ARBA00022553"/>
    </source>
</evidence>
<name>A0ABC9GTQ2_9POAL</name>
<organism evidence="9 10">
    <name type="scientific">Urochloa decumbens</name>
    <dbReference type="NCBI Taxonomy" id="240449"/>
    <lineage>
        <taxon>Eukaryota</taxon>
        <taxon>Viridiplantae</taxon>
        <taxon>Streptophyta</taxon>
        <taxon>Embryophyta</taxon>
        <taxon>Tracheophyta</taxon>
        <taxon>Spermatophyta</taxon>
        <taxon>Magnoliopsida</taxon>
        <taxon>Liliopsida</taxon>
        <taxon>Poales</taxon>
        <taxon>Poaceae</taxon>
        <taxon>PACMAD clade</taxon>
        <taxon>Panicoideae</taxon>
        <taxon>Panicodae</taxon>
        <taxon>Paniceae</taxon>
        <taxon>Melinidinae</taxon>
        <taxon>Urochloa</taxon>
    </lineage>
</organism>
<evidence type="ECO:0000313" key="10">
    <source>
        <dbReference type="Proteomes" id="UP001497457"/>
    </source>
</evidence>
<evidence type="ECO:0000259" key="7">
    <source>
        <dbReference type="PROSITE" id="PS50011"/>
    </source>
</evidence>
<feature type="domain" description="Protein kinase" evidence="7">
    <location>
        <begin position="53"/>
        <end position="352"/>
    </location>
</feature>
<dbReference type="InterPro" id="IPR001245">
    <property type="entry name" value="Ser-Thr/Tyr_kinase_cat_dom"/>
</dbReference>
<dbReference type="Proteomes" id="UP001497457">
    <property type="component" value="Chromosome 16b"/>
</dbReference>
<keyword evidence="3" id="KW-0547">Nucleotide-binding</keyword>
<keyword evidence="4" id="KW-0418">Kinase</keyword>
<dbReference type="EMBL" id="OZ075126">
    <property type="protein sequence ID" value="CAL4942088.1"/>
    <property type="molecule type" value="Genomic_DNA"/>
</dbReference>
<proteinExistence type="predicted"/>
<evidence type="ECO:0000256" key="4">
    <source>
        <dbReference type="ARBA" id="ARBA00022777"/>
    </source>
</evidence>
<evidence type="ECO:0000313" key="8">
    <source>
        <dbReference type="EMBL" id="CAL4942088.1"/>
    </source>
</evidence>
<dbReference type="GO" id="GO:0016301">
    <property type="term" value="F:kinase activity"/>
    <property type="evidence" value="ECO:0007669"/>
    <property type="project" value="UniProtKB-KW"/>
</dbReference>
<dbReference type="EMBL" id="CAXIPR030000428">
    <property type="protein sequence ID" value="CAM0145995.1"/>
    <property type="molecule type" value="Genomic_DNA"/>
</dbReference>
<keyword evidence="2" id="KW-0808">Transferase</keyword>
<dbReference type="Proteomes" id="UP001497457">
    <property type="component" value="Unassembled WGS sequence"/>
</dbReference>
<evidence type="ECO:0000256" key="2">
    <source>
        <dbReference type="ARBA" id="ARBA00022679"/>
    </source>
</evidence>
<gene>
    <name evidence="9" type="ORF">URODEC1_LOCUS119634</name>
    <name evidence="8" type="ORF">URODEC1_LOCUS33391</name>
</gene>
<dbReference type="InterPro" id="IPR052101">
    <property type="entry name" value="Plant_StressResp_Kinase"/>
</dbReference>
<dbReference type="Pfam" id="PF07714">
    <property type="entry name" value="PK_Tyr_Ser-Thr"/>
    <property type="match status" value="1"/>
</dbReference>
<sequence length="354" mass="38611">MGWTSAFFGRLMKSDSSSTSATPLFAVDSTELVLTVDVPELRARELNKATRSFSSARLIGEGSSIHNHGTVVYRATLPDGTAAAAKVLGRPPSSGRWGASEDAFLRQQVSLLSTLRHDNLVRLLGYTIAPDLHVLLYEFATVSTLHDVLHGPRGEPQPQPQPGSGSRPAVTLSWEQRTRIALDAARGLQYLHEAAAVTHWGINSTNVLLFQGLRAKIADYDVFEQGDGDMRACNRRATPINVACVPPEYVTRGSRVARKADVYGFGVVLLELLTGRKSFDATLGPSHSMLVHWAIPLLRQGGIEQWIDPKLGTQYPPAEALKLARIAQQCLHDHARSRPSIGVIAQMISDIVRD</sequence>
<reference evidence="9" key="1">
    <citation type="submission" date="2024-10" db="EMBL/GenBank/DDBJ databases">
        <authorList>
            <person name="Ryan C."/>
        </authorList>
    </citation>
    <scope>NUCLEOTIDE SEQUENCE [LARGE SCALE GENOMIC DNA]</scope>
</reference>
<evidence type="ECO:0000313" key="9">
    <source>
        <dbReference type="EMBL" id="CAM0145995.1"/>
    </source>
</evidence>
<dbReference type="Gene3D" id="1.10.510.10">
    <property type="entry name" value="Transferase(Phosphotransferase) domain 1"/>
    <property type="match status" value="1"/>
</dbReference>
<dbReference type="InterPro" id="IPR000719">
    <property type="entry name" value="Prot_kinase_dom"/>
</dbReference>
<evidence type="ECO:0000256" key="5">
    <source>
        <dbReference type="ARBA" id="ARBA00022840"/>
    </source>
</evidence>
<keyword evidence="5" id="KW-0067">ATP-binding</keyword>
<dbReference type="InterPro" id="IPR011009">
    <property type="entry name" value="Kinase-like_dom_sf"/>
</dbReference>
<protein>
    <recommendedName>
        <fullName evidence="7">Protein kinase domain-containing protein</fullName>
    </recommendedName>
</protein>
<dbReference type="PANTHER" id="PTHR47983:SF32">
    <property type="entry name" value="PROTEIN KINASE DOMAIN-CONTAINING PROTEIN"/>
    <property type="match status" value="1"/>
</dbReference>
<evidence type="ECO:0000256" key="6">
    <source>
        <dbReference type="SAM" id="MobiDB-lite"/>
    </source>
</evidence>
<dbReference type="GO" id="GO:0005524">
    <property type="term" value="F:ATP binding"/>
    <property type="evidence" value="ECO:0007669"/>
    <property type="project" value="UniProtKB-KW"/>
</dbReference>
<dbReference type="SUPFAM" id="SSF56112">
    <property type="entry name" value="Protein kinase-like (PK-like)"/>
    <property type="match status" value="1"/>
</dbReference>
<dbReference type="PANTHER" id="PTHR47983">
    <property type="entry name" value="PTO-INTERACTING PROTEIN 1-LIKE"/>
    <property type="match status" value="1"/>
</dbReference>
<evidence type="ECO:0000256" key="3">
    <source>
        <dbReference type="ARBA" id="ARBA00022741"/>
    </source>
</evidence>
<accession>A0ABC9GTQ2</accession>
<keyword evidence="1" id="KW-0597">Phosphoprotein</keyword>
<dbReference type="Gene3D" id="3.30.200.20">
    <property type="entry name" value="Phosphorylase Kinase, domain 1"/>
    <property type="match status" value="1"/>
</dbReference>